<keyword evidence="2" id="KW-1133">Transmembrane helix</keyword>
<feature type="region of interest" description="Disordered" evidence="1">
    <location>
        <begin position="1"/>
        <end position="57"/>
    </location>
</feature>
<sequence length="212" mass="22585">MAQNGDKLETGTTPTPSASSMPWHQTAERIAELAKDKQRRSSILDRAADASADVMKGGDPHRFATALESDPEAAQMLEQVRQLSSEEGRIAAMRELGVHVKGDATEKFGITDPVADRLLAESEALRTPEGRARLLSEYTSDAQAALADRVRDKLSPLEERRAAAAELLPSGPKGLRRDGKDRGAMAGIVFAFLTLTGVVIAGVVVLGILVAS</sequence>
<evidence type="ECO:0008006" key="5">
    <source>
        <dbReference type="Google" id="ProtNLM"/>
    </source>
</evidence>
<comment type="caution">
    <text evidence="3">The sequence shown here is derived from an EMBL/GenBank/DDBJ whole genome shotgun (WGS) entry which is preliminary data.</text>
</comment>
<keyword evidence="2" id="KW-0472">Membrane</keyword>
<protein>
    <recommendedName>
        <fullName evidence="5">DUF222 domain-containing protein</fullName>
    </recommendedName>
</protein>
<evidence type="ECO:0000313" key="3">
    <source>
        <dbReference type="EMBL" id="MBP2436105.1"/>
    </source>
</evidence>
<feature type="transmembrane region" description="Helical" evidence="2">
    <location>
        <begin position="183"/>
        <end position="211"/>
    </location>
</feature>
<name>A0ABS4ZFQ2_9MICO</name>
<dbReference type="RefSeq" id="WP_165137242.1">
    <property type="nucleotide sequence ID" value="NZ_CP049253.1"/>
</dbReference>
<gene>
    <name evidence="3" type="ORF">JOF34_000691</name>
</gene>
<evidence type="ECO:0000313" key="4">
    <source>
        <dbReference type="Proteomes" id="UP001519362"/>
    </source>
</evidence>
<keyword evidence="4" id="KW-1185">Reference proteome</keyword>
<reference evidence="3 4" key="1">
    <citation type="submission" date="2021-03" db="EMBL/GenBank/DDBJ databases">
        <title>Sequencing the genomes of 1000 actinobacteria strains.</title>
        <authorList>
            <person name="Klenk H.-P."/>
        </authorList>
    </citation>
    <scope>NUCLEOTIDE SEQUENCE [LARGE SCALE GENOMIC DNA]</scope>
    <source>
        <strain evidence="3 4">DSM 24221</strain>
    </source>
</reference>
<evidence type="ECO:0000256" key="2">
    <source>
        <dbReference type="SAM" id="Phobius"/>
    </source>
</evidence>
<organism evidence="3 4">
    <name type="scientific">Microbacterium amylolyticum</name>
    <dbReference type="NCBI Taxonomy" id="936337"/>
    <lineage>
        <taxon>Bacteria</taxon>
        <taxon>Bacillati</taxon>
        <taxon>Actinomycetota</taxon>
        <taxon>Actinomycetes</taxon>
        <taxon>Micrococcales</taxon>
        <taxon>Microbacteriaceae</taxon>
        <taxon>Microbacterium</taxon>
    </lineage>
</organism>
<accession>A0ABS4ZFQ2</accession>
<keyword evidence="2" id="KW-0812">Transmembrane</keyword>
<dbReference type="Proteomes" id="UP001519362">
    <property type="component" value="Unassembled WGS sequence"/>
</dbReference>
<dbReference type="EMBL" id="JAGIOL010000001">
    <property type="protein sequence ID" value="MBP2436105.1"/>
    <property type="molecule type" value="Genomic_DNA"/>
</dbReference>
<proteinExistence type="predicted"/>
<feature type="compositionally biased region" description="Basic and acidic residues" evidence="1">
    <location>
        <begin position="26"/>
        <end position="36"/>
    </location>
</feature>
<evidence type="ECO:0000256" key="1">
    <source>
        <dbReference type="SAM" id="MobiDB-lite"/>
    </source>
</evidence>
<feature type="compositionally biased region" description="Polar residues" evidence="1">
    <location>
        <begin position="10"/>
        <end position="23"/>
    </location>
</feature>